<keyword evidence="4" id="KW-1185">Reference proteome</keyword>
<accession>A0A1M7FEA1</accession>
<dbReference type="SUPFAM" id="SSF55797">
    <property type="entry name" value="PR-1-like"/>
    <property type="match status" value="1"/>
</dbReference>
<gene>
    <name evidence="3" type="ORF">SAMN05444366_2077</name>
</gene>
<organism evidence="3 4">
    <name type="scientific">Flavobacterium saccharophilum</name>
    <dbReference type="NCBI Taxonomy" id="29534"/>
    <lineage>
        <taxon>Bacteria</taxon>
        <taxon>Pseudomonadati</taxon>
        <taxon>Bacteroidota</taxon>
        <taxon>Flavobacteriia</taxon>
        <taxon>Flavobacteriales</taxon>
        <taxon>Flavobacteriaceae</taxon>
        <taxon>Flavobacterium</taxon>
    </lineage>
</organism>
<dbReference type="EMBL" id="FRBY01000003">
    <property type="protein sequence ID" value="SHM01987.1"/>
    <property type="molecule type" value="Genomic_DNA"/>
</dbReference>
<dbReference type="Gene3D" id="3.40.33.10">
    <property type="entry name" value="CAP"/>
    <property type="match status" value="1"/>
</dbReference>
<feature type="chain" id="PRO_5012952122" evidence="1">
    <location>
        <begin position="28"/>
        <end position="170"/>
    </location>
</feature>
<feature type="signal peptide" evidence="1">
    <location>
        <begin position="1"/>
        <end position="27"/>
    </location>
</feature>
<evidence type="ECO:0000313" key="3">
    <source>
        <dbReference type="EMBL" id="SHM01987.1"/>
    </source>
</evidence>
<dbReference type="PANTHER" id="PTHR31157:SF1">
    <property type="entry name" value="SCP DOMAIN-CONTAINING PROTEIN"/>
    <property type="match status" value="1"/>
</dbReference>
<sequence>MTMTKKIMHTMLFIAIFIAMNSCSADTAEGSESSTPTKTLITDYTYNDSELETMQLINNYRATIGLNALQRINHISSQCLDHNNYMIATNAVNHNDFTARSENIMQVLGATKVGENVAFNYKTSEAVLKAWLESPGHKENIEGNFSHFGIAVTIDPATGKKYYTNIFVKI</sequence>
<dbReference type="STRING" id="29534.SAMN05444366_2077"/>
<dbReference type="PANTHER" id="PTHR31157">
    <property type="entry name" value="SCP DOMAIN-CONTAINING PROTEIN"/>
    <property type="match status" value="1"/>
</dbReference>
<evidence type="ECO:0000313" key="4">
    <source>
        <dbReference type="Proteomes" id="UP000184121"/>
    </source>
</evidence>
<dbReference type="Proteomes" id="UP000184121">
    <property type="component" value="Unassembled WGS sequence"/>
</dbReference>
<dbReference type="AlphaFoldDB" id="A0A1M7FEA1"/>
<feature type="domain" description="SCP" evidence="2">
    <location>
        <begin position="55"/>
        <end position="164"/>
    </location>
</feature>
<evidence type="ECO:0000256" key="1">
    <source>
        <dbReference type="SAM" id="SignalP"/>
    </source>
</evidence>
<dbReference type="Pfam" id="PF00188">
    <property type="entry name" value="CAP"/>
    <property type="match status" value="1"/>
</dbReference>
<protein>
    <submittedName>
        <fullName evidence="3">Cysteine-rich secretory protein family protein</fullName>
    </submittedName>
</protein>
<evidence type="ECO:0000259" key="2">
    <source>
        <dbReference type="Pfam" id="PF00188"/>
    </source>
</evidence>
<dbReference type="CDD" id="cd05379">
    <property type="entry name" value="CAP_bacterial"/>
    <property type="match status" value="1"/>
</dbReference>
<dbReference type="InterPro" id="IPR035940">
    <property type="entry name" value="CAP_sf"/>
</dbReference>
<proteinExistence type="predicted"/>
<name>A0A1M7FEA1_9FLAO</name>
<reference evidence="4" key="1">
    <citation type="submission" date="2016-11" db="EMBL/GenBank/DDBJ databases">
        <authorList>
            <person name="Varghese N."/>
            <person name="Submissions S."/>
        </authorList>
    </citation>
    <scope>NUCLEOTIDE SEQUENCE [LARGE SCALE GENOMIC DNA]</scope>
    <source>
        <strain evidence="4">DSM 1811</strain>
    </source>
</reference>
<dbReference type="InterPro" id="IPR014044">
    <property type="entry name" value="CAP_dom"/>
</dbReference>
<keyword evidence="1" id="KW-0732">Signal</keyword>